<dbReference type="Pfam" id="PF03033">
    <property type="entry name" value="Glyco_transf_28"/>
    <property type="match status" value="1"/>
</dbReference>
<dbReference type="EMBL" id="JBHRYJ010000005">
    <property type="protein sequence ID" value="MFC3677831.1"/>
    <property type="molecule type" value="Genomic_DNA"/>
</dbReference>
<dbReference type="PANTHER" id="PTHR21015">
    <property type="entry name" value="UDP-N-ACETYLGLUCOSAMINE--N-ACETYLMURAMYL-(PENTAPEPTIDE) PYROPHOSPHORYL-UNDECAPRENOL N-ACETYLGLUCOSAMINE TRANSFERASE 1"/>
    <property type="match status" value="1"/>
</dbReference>
<evidence type="ECO:0000256" key="4">
    <source>
        <dbReference type="ARBA" id="ARBA00022679"/>
    </source>
</evidence>
<dbReference type="InterPro" id="IPR007235">
    <property type="entry name" value="Glyco_trans_28_C"/>
</dbReference>
<keyword evidence="2 10" id="KW-0132">Cell division</keyword>
<keyword evidence="4 10" id="KW-0808">Transferase</keyword>
<accession>A0ABV7VJZ1</accession>
<dbReference type="HAMAP" id="MF_00033">
    <property type="entry name" value="MurG"/>
    <property type="match status" value="1"/>
</dbReference>
<feature type="domain" description="Glycosyltransferase family 28 N-terminal" evidence="11">
    <location>
        <begin position="18"/>
        <end position="154"/>
    </location>
</feature>
<evidence type="ECO:0000259" key="11">
    <source>
        <dbReference type="Pfam" id="PF03033"/>
    </source>
</evidence>
<organism evidence="13 14">
    <name type="scientific">Ferrovibrio xuzhouensis</name>
    <dbReference type="NCBI Taxonomy" id="1576914"/>
    <lineage>
        <taxon>Bacteria</taxon>
        <taxon>Pseudomonadati</taxon>
        <taxon>Pseudomonadota</taxon>
        <taxon>Alphaproteobacteria</taxon>
        <taxon>Rhodospirillales</taxon>
        <taxon>Rhodospirillaceae</taxon>
        <taxon>Ferrovibrio</taxon>
    </lineage>
</organism>
<dbReference type="SUPFAM" id="SSF53756">
    <property type="entry name" value="UDP-Glycosyltransferase/glycogen phosphorylase"/>
    <property type="match status" value="1"/>
</dbReference>
<evidence type="ECO:0000256" key="2">
    <source>
        <dbReference type="ARBA" id="ARBA00022618"/>
    </source>
</evidence>
<feature type="binding site" evidence="10">
    <location>
        <position position="177"/>
    </location>
    <ligand>
        <name>UDP-N-acetyl-alpha-D-glucosamine</name>
        <dbReference type="ChEBI" id="CHEBI:57705"/>
    </ligand>
</feature>
<dbReference type="InterPro" id="IPR006009">
    <property type="entry name" value="GlcNAc_MurG"/>
</dbReference>
<keyword evidence="1 10" id="KW-1003">Cell membrane</keyword>
<sequence>MSAPLTITTTPRLIDQPVLLAAGGTGGHVFPAEALAAELLRRGHRVGLVTDTRGKGFGQNLSDLPLYRIPAGTPTGRALTGKLLAVVDIARGVVAALALLALTKPAAVVGFGGYPALPLLLAARLRRLPILIHEQNAVLGRVNRLIASRASRIATSFPATRFLPDAIPATVTGNPVRPAILTAADVPYTEPGTAIRILVIGGSQGARVLSDVVPAALAALSPDLRRRLRVQQQCRPEDLERVRAAYAAAGIEAEIAGFFADVDKRLAATHLVVSRSGAGSTAEIAVIGRPALLVPYAHATDDHQTANAQALAHAGGAVVIAQDKFTVERVAAAFADLLGDPEQLSRMAAAARSVGRPLATQALADLVERLVTEARQPAPAAVAAKTSTSKDTVVKRNAA</sequence>
<dbReference type="Proteomes" id="UP001595711">
    <property type="component" value="Unassembled WGS sequence"/>
</dbReference>
<dbReference type="Gene3D" id="3.40.50.2000">
    <property type="entry name" value="Glycogen Phosphorylase B"/>
    <property type="match status" value="2"/>
</dbReference>
<keyword evidence="6 10" id="KW-0573">Peptidoglycan synthesis</keyword>
<comment type="caution">
    <text evidence="13">The sequence shown here is derived from an EMBL/GenBank/DDBJ whole genome shotgun (WGS) entry which is preliminary data.</text>
</comment>
<reference evidence="14" key="1">
    <citation type="journal article" date="2019" name="Int. J. Syst. Evol. Microbiol.">
        <title>The Global Catalogue of Microorganisms (GCM) 10K type strain sequencing project: providing services to taxonomists for standard genome sequencing and annotation.</title>
        <authorList>
            <consortium name="The Broad Institute Genomics Platform"/>
            <consortium name="The Broad Institute Genome Sequencing Center for Infectious Disease"/>
            <person name="Wu L."/>
            <person name="Ma J."/>
        </authorList>
    </citation>
    <scope>NUCLEOTIDE SEQUENCE [LARGE SCALE GENOMIC DNA]</scope>
    <source>
        <strain evidence="14">KCTC 42182</strain>
    </source>
</reference>
<dbReference type="InterPro" id="IPR004276">
    <property type="entry name" value="GlycoTrans_28_N"/>
</dbReference>
<dbReference type="PANTHER" id="PTHR21015:SF22">
    <property type="entry name" value="GLYCOSYLTRANSFERASE"/>
    <property type="match status" value="1"/>
</dbReference>
<evidence type="ECO:0000256" key="7">
    <source>
        <dbReference type="ARBA" id="ARBA00023136"/>
    </source>
</evidence>
<keyword evidence="5 10" id="KW-0133">Cell shape</keyword>
<feature type="binding site" evidence="10">
    <location>
        <position position="203"/>
    </location>
    <ligand>
        <name>UDP-N-acetyl-alpha-D-glucosamine</name>
        <dbReference type="ChEBI" id="CHEBI:57705"/>
    </ligand>
</feature>
<keyword evidence="14" id="KW-1185">Reference proteome</keyword>
<dbReference type="CDD" id="cd03785">
    <property type="entry name" value="GT28_MurG"/>
    <property type="match status" value="1"/>
</dbReference>
<keyword evidence="7 10" id="KW-0472">Membrane</keyword>
<feature type="domain" description="Glycosyl transferase family 28 C-terminal" evidence="12">
    <location>
        <begin position="197"/>
        <end position="360"/>
    </location>
</feature>
<comment type="caution">
    <text evidence="10">Lacks conserved residue(s) required for the propagation of feature annotation.</text>
</comment>
<protein>
    <recommendedName>
        <fullName evidence="10">UDP-N-acetylglucosamine--N-acetylmuramyl-(pentapeptide) pyrophosphoryl-undecaprenol N-acetylglucosamine transferase</fullName>
        <ecNumber evidence="10">2.4.1.227</ecNumber>
    </recommendedName>
    <alternativeName>
        <fullName evidence="10">Undecaprenyl-PP-MurNAc-pentapeptide-UDPGlcNAc GlcNAc transferase</fullName>
    </alternativeName>
</protein>
<dbReference type="RefSeq" id="WP_379729434.1">
    <property type="nucleotide sequence ID" value="NZ_JBHRYJ010000005.1"/>
</dbReference>
<evidence type="ECO:0000256" key="6">
    <source>
        <dbReference type="ARBA" id="ARBA00022984"/>
    </source>
</evidence>
<evidence type="ECO:0000256" key="10">
    <source>
        <dbReference type="HAMAP-Rule" id="MF_00033"/>
    </source>
</evidence>
<comment type="similarity">
    <text evidence="10">Belongs to the glycosyltransferase 28 family. MurG subfamily.</text>
</comment>
<gene>
    <name evidence="10 13" type="primary">murG</name>
    <name evidence="13" type="ORF">ACFOOQ_19920</name>
</gene>
<evidence type="ECO:0000256" key="8">
    <source>
        <dbReference type="ARBA" id="ARBA00023306"/>
    </source>
</evidence>
<name>A0ABV7VJZ1_9PROT</name>
<evidence type="ECO:0000259" key="12">
    <source>
        <dbReference type="Pfam" id="PF04101"/>
    </source>
</evidence>
<feature type="binding site" evidence="10">
    <location>
        <position position="304"/>
    </location>
    <ligand>
        <name>UDP-N-acetyl-alpha-D-glucosamine</name>
        <dbReference type="ChEBI" id="CHEBI:57705"/>
    </ligand>
</feature>
<evidence type="ECO:0000256" key="9">
    <source>
        <dbReference type="ARBA" id="ARBA00023316"/>
    </source>
</evidence>
<comment type="subcellular location">
    <subcellularLocation>
        <location evidence="10">Cell membrane</location>
        <topology evidence="10">Peripheral membrane protein</topology>
        <orientation evidence="10">Cytoplasmic side</orientation>
    </subcellularLocation>
</comment>
<evidence type="ECO:0000256" key="1">
    <source>
        <dbReference type="ARBA" id="ARBA00022475"/>
    </source>
</evidence>
<proteinExistence type="inferred from homology"/>
<evidence type="ECO:0000256" key="5">
    <source>
        <dbReference type="ARBA" id="ARBA00022960"/>
    </source>
</evidence>
<comment type="pathway">
    <text evidence="10">Cell wall biogenesis; peptidoglycan biosynthesis.</text>
</comment>
<keyword evidence="8 10" id="KW-0131">Cell cycle</keyword>
<feature type="binding site" evidence="10">
    <location>
        <position position="136"/>
    </location>
    <ligand>
        <name>UDP-N-acetyl-alpha-D-glucosamine</name>
        <dbReference type="ChEBI" id="CHEBI:57705"/>
    </ligand>
</feature>
<evidence type="ECO:0000256" key="3">
    <source>
        <dbReference type="ARBA" id="ARBA00022676"/>
    </source>
</evidence>
<keyword evidence="3 10" id="KW-0328">Glycosyltransferase</keyword>
<feature type="binding site" evidence="10">
    <location>
        <begin position="25"/>
        <end position="27"/>
    </location>
    <ligand>
        <name>UDP-N-acetyl-alpha-D-glucosamine</name>
        <dbReference type="ChEBI" id="CHEBI:57705"/>
    </ligand>
</feature>
<comment type="function">
    <text evidence="10">Cell wall formation. Catalyzes the transfer of a GlcNAc subunit on undecaprenyl-pyrophosphoryl-MurNAc-pentapeptide (lipid intermediate I) to form undecaprenyl-pyrophosphoryl-MurNAc-(pentapeptide)GlcNAc (lipid intermediate II).</text>
</comment>
<keyword evidence="9 10" id="KW-0961">Cell wall biogenesis/degradation</keyword>
<dbReference type="GO" id="GO:0016757">
    <property type="term" value="F:glycosyltransferase activity"/>
    <property type="evidence" value="ECO:0007669"/>
    <property type="project" value="UniProtKB-KW"/>
</dbReference>
<dbReference type="EC" id="2.4.1.227" evidence="10"/>
<dbReference type="NCBIfam" id="TIGR01133">
    <property type="entry name" value="murG"/>
    <property type="match status" value="1"/>
</dbReference>
<evidence type="ECO:0000313" key="13">
    <source>
        <dbReference type="EMBL" id="MFC3677831.1"/>
    </source>
</evidence>
<comment type="catalytic activity">
    <reaction evidence="10">
        <text>di-trans,octa-cis-undecaprenyl diphospho-N-acetyl-alpha-D-muramoyl-L-alanyl-D-glutamyl-meso-2,6-diaminopimeloyl-D-alanyl-D-alanine + UDP-N-acetyl-alpha-D-glucosamine = di-trans,octa-cis-undecaprenyl diphospho-[N-acetyl-alpha-D-glucosaminyl-(1-&gt;4)]-N-acetyl-alpha-D-muramoyl-L-alanyl-D-glutamyl-meso-2,6-diaminopimeloyl-D-alanyl-D-alanine + UDP + H(+)</text>
        <dbReference type="Rhea" id="RHEA:31227"/>
        <dbReference type="ChEBI" id="CHEBI:15378"/>
        <dbReference type="ChEBI" id="CHEBI:57705"/>
        <dbReference type="ChEBI" id="CHEBI:58223"/>
        <dbReference type="ChEBI" id="CHEBI:61387"/>
        <dbReference type="ChEBI" id="CHEBI:61388"/>
        <dbReference type="EC" id="2.4.1.227"/>
    </reaction>
</comment>
<dbReference type="Pfam" id="PF04101">
    <property type="entry name" value="Glyco_tran_28_C"/>
    <property type="match status" value="1"/>
</dbReference>
<evidence type="ECO:0000313" key="14">
    <source>
        <dbReference type="Proteomes" id="UP001595711"/>
    </source>
</evidence>